<evidence type="ECO:0000313" key="1">
    <source>
        <dbReference type="EMBL" id="MCI2228839.1"/>
    </source>
</evidence>
<name>A0A9X2AMF0_9FLAO</name>
<proteinExistence type="predicted"/>
<keyword evidence="2" id="KW-1185">Reference proteome</keyword>
<dbReference type="RefSeq" id="WP_242177972.1">
    <property type="nucleotide sequence ID" value="NZ_JAKQYM010000004.1"/>
</dbReference>
<dbReference type="Pfam" id="PF06718">
    <property type="entry name" value="DUF1203"/>
    <property type="match status" value="1"/>
</dbReference>
<accession>A0A9X2AMF0</accession>
<sequence length="155" mass="17946">MNFKILALDNKEFDSYFELSDSELTKIGGKRMIVDENPGFPCRVSLEDAKIGEEVILLPFEFHKTESPYQAKGPIFIRKGIKTKELAINEIPIMLNHRLLSYRGYDKNGFMKTAITEKGDKTKYVIKKIFDNEDIEYIQIHNSSPGCYNCEVRRN</sequence>
<dbReference type="PIRSF" id="PIRSF034110">
    <property type="entry name" value="DUF1203"/>
    <property type="match status" value="1"/>
</dbReference>
<gene>
    <name evidence="1" type="ORF">MC378_06635</name>
</gene>
<dbReference type="InterPro" id="IPR009593">
    <property type="entry name" value="DUF1203"/>
</dbReference>
<protein>
    <submittedName>
        <fullName evidence="1">DUF1203 domain-containing protein</fullName>
    </submittedName>
</protein>
<evidence type="ECO:0000313" key="2">
    <source>
        <dbReference type="Proteomes" id="UP001139369"/>
    </source>
</evidence>
<comment type="caution">
    <text evidence="1">The sequence shown here is derived from an EMBL/GenBank/DDBJ whole genome shotgun (WGS) entry which is preliminary data.</text>
</comment>
<reference evidence="1" key="1">
    <citation type="submission" date="2022-02" db="EMBL/GenBank/DDBJ databases">
        <title>Polaribacter sp. MSW13, isolated from seawater.</title>
        <authorList>
            <person name="Kristyanto S."/>
            <person name="Jung J."/>
            <person name="Jeon C.O."/>
        </authorList>
    </citation>
    <scope>NUCLEOTIDE SEQUENCE</scope>
    <source>
        <strain evidence="1">MSW13</strain>
    </source>
</reference>
<dbReference type="EMBL" id="JAKQYM010000004">
    <property type="protein sequence ID" value="MCI2228839.1"/>
    <property type="molecule type" value="Genomic_DNA"/>
</dbReference>
<dbReference type="Proteomes" id="UP001139369">
    <property type="component" value="Unassembled WGS sequence"/>
</dbReference>
<dbReference type="AlphaFoldDB" id="A0A9X2AMF0"/>
<organism evidence="1 2">
    <name type="scientific">Polaribacter marinus</name>
    <dbReference type="NCBI Taxonomy" id="2916838"/>
    <lineage>
        <taxon>Bacteria</taxon>
        <taxon>Pseudomonadati</taxon>
        <taxon>Bacteroidota</taxon>
        <taxon>Flavobacteriia</taxon>
        <taxon>Flavobacteriales</taxon>
        <taxon>Flavobacteriaceae</taxon>
    </lineage>
</organism>